<dbReference type="GO" id="GO:0019695">
    <property type="term" value="P:choline metabolic process"/>
    <property type="evidence" value="ECO:0007669"/>
    <property type="project" value="TreeGrafter"/>
</dbReference>
<dbReference type="InterPro" id="IPR019826">
    <property type="entry name" value="Carboxylesterase_B_AS"/>
</dbReference>
<comment type="subcellular location">
    <subcellularLocation>
        <location evidence="1">Secreted</location>
    </subcellularLocation>
</comment>
<evidence type="ECO:0000256" key="4">
    <source>
        <dbReference type="ARBA" id="ARBA00022525"/>
    </source>
</evidence>
<evidence type="ECO:0000256" key="6">
    <source>
        <dbReference type="ARBA" id="ARBA00022801"/>
    </source>
</evidence>
<dbReference type="AlphaFoldDB" id="A0A3B5MB04"/>
<evidence type="ECO:0000256" key="2">
    <source>
        <dbReference type="ARBA" id="ARBA00005964"/>
    </source>
</evidence>
<dbReference type="PROSITE" id="PS00122">
    <property type="entry name" value="CARBOXYLESTERASE_B_1"/>
    <property type="match status" value="1"/>
</dbReference>
<dbReference type="InterPro" id="IPR002018">
    <property type="entry name" value="CarbesteraseB"/>
</dbReference>
<evidence type="ECO:0000256" key="11">
    <source>
        <dbReference type="ARBA" id="ARBA00038819"/>
    </source>
</evidence>
<keyword evidence="6 12" id="KW-0378">Hydrolase</keyword>
<dbReference type="PANTHER" id="PTHR43918">
    <property type="entry name" value="ACETYLCHOLINESTERASE"/>
    <property type="match status" value="1"/>
</dbReference>
<dbReference type="GO" id="GO:0005886">
    <property type="term" value="C:plasma membrane"/>
    <property type="evidence" value="ECO:0007669"/>
    <property type="project" value="TreeGrafter"/>
</dbReference>
<dbReference type="Proteomes" id="UP000261380">
    <property type="component" value="Unplaced"/>
</dbReference>
<evidence type="ECO:0000256" key="9">
    <source>
        <dbReference type="ARBA" id="ARBA00036543"/>
    </source>
</evidence>
<evidence type="ECO:0000256" key="1">
    <source>
        <dbReference type="ARBA" id="ARBA00004613"/>
    </source>
</evidence>
<dbReference type="STRING" id="32473.ENSXCOP00000020750"/>
<dbReference type="EC" id="3.1.1.-" evidence="12"/>
<keyword evidence="4" id="KW-0964">Secreted</keyword>
<evidence type="ECO:0000256" key="13">
    <source>
        <dbReference type="SAM" id="Phobius"/>
    </source>
</evidence>
<accession>A0A3B5MB04</accession>
<reference evidence="15" key="1">
    <citation type="submission" date="2025-08" db="UniProtKB">
        <authorList>
            <consortium name="Ensembl"/>
        </authorList>
    </citation>
    <scope>IDENTIFICATION</scope>
</reference>
<dbReference type="GO" id="GO:0006581">
    <property type="term" value="P:acetylcholine catabolic process"/>
    <property type="evidence" value="ECO:0007669"/>
    <property type="project" value="TreeGrafter"/>
</dbReference>
<keyword evidence="13" id="KW-0472">Membrane</keyword>
<keyword evidence="13" id="KW-1133">Transmembrane helix</keyword>
<proteinExistence type="inferred from homology"/>
<organism evidence="15 16">
    <name type="scientific">Xiphophorus couchianus</name>
    <name type="common">Monterrey platyfish</name>
    <dbReference type="NCBI Taxonomy" id="32473"/>
    <lineage>
        <taxon>Eukaryota</taxon>
        <taxon>Metazoa</taxon>
        <taxon>Chordata</taxon>
        <taxon>Craniata</taxon>
        <taxon>Vertebrata</taxon>
        <taxon>Euteleostomi</taxon>
        <taxon>Actinopterygii</taxon>
        <taxon>Neopterygii</taxon>
        <taxon>Teleostei</taxon>
        <taxon>Neoteleostei</taxon>
        <taxon>Acanthomorphata</taxon>
        <taxon>Ovalentaria</taxon>
        <taxon>Atherinomorphae</taxon>
        <taxon>Cyprinodontiformes</taxon>
        <taxon>Poeciliidae</taxon>
        <taxon>Poeciliinae</taxon>
        <taxon>Xiphophorus</taxon>
    </lineage>
</organism>
<comment type="similarity">
    <text evidence="2 12">Belongs to the type-B carboxylesterase/lipase family.</text>
</comment>
<feature type="signal peptide" evidence="12">
    <location>
        <begin position="1"/>
        <end position="36"/>
    </location>
</feature>
<dbReference type="GO" id="GO:0003990">
    <property type="term" value="F:acetylcholinesterase activity"/>
    <property type="evidence" value="ECO:0007669"/>
    <property type="project" value="TreeGrafter"/>
</dbReference>
<feature type="domain" description="Carboxylesterase type B" evidence="14">
    <location>
        <begin position="40"/>
        <end position="280"/>
    </location>
</feature>
<keyword evidence="16" id="KW-1185">Reference proteome</keyword>
<evidence type="ECO:0000313" key="16">
    <source>
        <dbReference type="Proteomes" id="UP000261380"/>
    </source>
</evidence>
<comment type="subunit">
    <text evidence="11">Homotetramer; disulfide-linked. Dimer of dimers.</text>
</comment>
<reference evidence="15" key="2">
    <citation type="submission" date="2025-09" db="UniProtKB">
        <authorList>
            <consortium name="Ensembl"/>
        </authorList>
    </citation>
    <scope>IDENTIFICATION</scope>
</reference>
<dbReference type="Ensembl" id="ENSXCOT00000021003.1">
    <property type="protein sequence ID" value="ENSXCOP00000020750.1"/>
    <property type="gene ID" value="ENSXCOG00000015557.1"/>
</dbReference>
<dbReference type="InterPro" id="IPR000997">
    <property type="entry name" value="Cholinesterase"/>
</dbReference>
<evidence type="ECO:0000256" key="7">
    <source>
        <dbReference type="ARBA" id="ARBA00023157"/>
    </source>
</evidence>
<dbReference type="GO" id="GO:0005615">
    <property type="term" value="C:extracellular space"/>
    <property type="evidence" value="ECO:0007669"/>
    <property type="project" value="TreeGrafter"/>
</dbReference>
<evidence type="ECO:0000256" key="12">
    <source>
        <dbReference type="RuleBase" id="RU361235"/>
    </source>
</evidence>
<keyword evidence="5" id="KW-0597">Phosphoprotein</keyword>
<evidence type="ECO:0000259" key="14">
    <source>
        <dbReference type="Pfam" id="PF00135"/>
    </source>
</evidence>
<dbReference type="Gene3D" id="3.40.50.1820">
    <property type="entry name" value="alpha/beta hydrolase"/>
    <property type="match status" value="1"/>
</dbReference>
<dbReference type="Pfam" id="PF00135">
    <property type="entry name" value="COesterase"/>
    <property type="match status" value="1"/>
</dbReference>
<evidence type="ECO:0000256" key="8">
    <source>
        <dbReference type="ARBA" id="ARBA00023180"/>
    </source>
</evidence>
<dbReference type="GeneTree" id="ENSGT00940000157637"/>
<comment type="function">
    <text evidence="10">Esterase with broad substrate specificity. Contributes to the inactivation of the neurotransmitter acetylcholine. Can degrade neurotoxic organophosphate esters.</text>
</comment>
<evidence type="ECO:0000256" key="10">
    <source>
        <dbReference type="ARBA" id="ARBA00037444"/>
    </source>
</evidence>
<keyword evidence="7" id="KW-1015">Disulfide bond</keyword>
<keyword evidence="3" id="KW-0719">Serine esterase</keyword>
<dbReference type="SUPFAM" id="SSF53474">
    <property type="entry name" value="alpha/beta-Hydrolases"/>
    <property type="match status" value="1"/>
</dbReference>
<dbReference type="InterPro" id="IPR050654">
    <property type="entry name" value="AChE-related_enzymes"/>
</dbReference>
<keyword evidence="13" id="KW-0812">Transmembrane</keyword>
<evidence type="ECO:0000313" key="15">
    <source>
        <dbReference type="Ensembl" id="ENSXCOP00000020750.1"/>
    </source>
</evidence>
<evidence type="ECO:0000256" key="5">
    <source>
        <dbReference type="ARBA" id="ARBA00022553"/>
    </source>
</evidence>
<evidence type="ECO:0000256" key="3">
    <source>
        <dbReference type="ARBA" id="ARBA00022487"/>
    </source>
</evidence>
<name>A0A3B5MB04_9TELE</name>
<feature type="chain" id="PRO_5017101945" description="Carboxylic ester hydrolase" evidence="12">
    <location>
        <begin position="37"/>
        <end position="405"/>
    </location>
</feature>
<protein>
    <recommendedName>
        <fullName evidence="12">Carboxylic ester hydrolase</fullName>
        <ecNumber evidence="12">3.1.1.-</ecNumber>
    </recommendedName>
</protein>
<dbReference type="InterPro" id="IPR029058">
    <property type="entry name" value="AB_hydrolase_fold"/>
</dbReference>
<dbReference type="InterPro" id="IPR019819">
    <property type="entry name" value="Carboxylesterase_B_CS"/>
</dbReference>
<feature type="transmembrane region" description="Helical" evidence="13">
    <location>
        <begin position="301"/>
        <end position="325"/>
    </location>
</feature>
<dbReference type="PRINTS" id="PR00878">
    <property type="entry name" value="CHOLNESTRASE"/>
</dbReference>
<keyword evidence="8" id="KW-0325">Glycoprotein</keyword>
<dbReference type="PANTHER" id="PTHR43918:SF5">
    <property type="entry name" value="CHOLINESTERASE"/>
    <property type="match status" value="1"/>
</dbReference>
<comment type="catalytic activity">
    <reaction evidence="9">
        <text>an acylcholine + H2O = a carboxylate + choline + H(+)</text>
        <dbReference type="Rhea" id="RHEA:21964"/>
        <dbReference type="ChEBI" id="CHEBI:15354"/>
        <dbReference type="ChEBI" id="CHEBI:15377"/>
        <dbReference type="ChEBI" id="CHEBI:15378"/>
        <dbReference type="ChEBI" id="CHEBI:29067"/>
        <dbReference type="ChEBI" id="CHEBI:35287"/>
        <dbReference type="EC" id="3.1.1.8"/>
    </reaction>
</comment>
<sequence>MNNNGYLFLCFVLLRFPMADLQPLLLLLLILTTSFANENEPIITTKSGKVRGNVFDVLDGHVQAFRGIPYAVVPRSVLRFRPPEPMDNWDDVKSAQDLPNSCYQLRDEMFPGFEGAEMWNPNTPVSEDCLYLNVWAPMFKTPTPKPEDSVPVLVWIYGGSFMSGTSTLDVYQGHFLCKSQKVVVVTMNYRVGPLGFLAIPNNPNIRGNQGLLDQRLAIKWVVDNIAAFGGDPKKITLFGESAGAASVGFHLLSPGSQGLFQRAVMQSGSPNAAWAIANKTEIYDRYVCLVLKSSGTECLTLFSHFIGLVLLLLWWGYISSSLYVFDSRNPQISPLPFCSSICGHIVINSGDIHFYTATKYAVSALTEGLRQELREAKTHIRATVRFQCLSFRNRGWDFHALTSIN</sequence>
<keyword evidence="12" id="KW-0732">Signal</keyword>
<dbReference type="PROSITE" id="PS00941">
    <property type="entry name" value="CARBOXYLESTERASE_B_2"/>
    <property type="match status" value="1"/>
</dbReference>